<dbReference type="Proteomes" id="UP000887159">
    <property type="component" value="Unassembled WGS sequence"/>
</dbReference>
<organism evidence="9 10">
    <name type="scientific">Trichonephila clavipes</name>
    <name type="common">Golden silk orbweaver</name>
    <name type="synonym">Nephila clavipes</name>
    <dbReference type="NCBI Taxonomy" id="2585209"/>
    <lineage>
        <taxon>Eukaryota</taxon>
        <taxon>Metazoa</taxon>
        <taxon>Ecdysozoa</taxon>
        <taxon>Arthropoda</taxon>
        <taxon>Chelicerata</taxon>
        <taxon>Arachnida</taxon>
        <taxon>Araneae</taxon>
        <taxon>Araneomorphae</taxon>
        <taxon>Entelegynae</taxon>
        <taxon>Araneoidea</taxon>
        <taxon>Nephilidae</taxon>
        <taxon>Trichonephila</taxon>
    </lineage>
</organism>
<feature type="region of interest" description="Disordered" evidence="7">
    <location>
        <begin position="181"/>
        <end position="303"/>
    </location>
</feature>
<dbReference type="InterPro" id="IPR041373">
    <property type="entry name" value="RT_RNaseH"/>
</dbReference>
<evidence type="ECO:0000313" key="10">
    <source>
        <dbReference type="Proteomes" id="UP000887159"/>
    </source>
</evidence>
<feature type="compositionally biased region" description="Basic and acidic residues" evidence="7">
    <location>
        <begin position="276"/>
        <end position="285"/>
    </location>
</feature>
<feature type="compositionally biased region" description="Polar residues" evidence="7">
    <location>
        <begin position="210"/>
        <end position="225"/>
    </location>
</feature>
<dbReference type="GO" id="GO:0003964">
    <property type="term" value="F:RNA-directed DNA polymerase activity"/>
    <property type="evidence" value="ECO:0007669"/>
    <property type="project" value="UniProtKB-KW"/>
</dbReference>
<feature type="domain" description="Reverse transcriptase RNase H-like" evidence="8">
    <location>
        <begin position="2"/>
        <end position="99"/>
    </location>
</feature>
<name>A0A8X7BL89_TRICX</name>
<comment type="caution">
    <text evidence="9">The sequence shown here is derived from an EMBL/GenBank/DDBJ whole genome shotgun (WGS) entry which is preliminary data.</text>
</comment>
<evidence type="ECO:0000256" key="2">
    <source>
        <dbReference type="ARBA" id="ARBA00022695"/>
    </source>
</evidence>
<keyword evidence="6" id="KW-0695">RNA-directed DNA polymerase</keyword>
<reference evidence="9" key="1">
    <citation type="submission" date="2020-08" db="EMBL/GenBank/DDBJ databases">
        <title>Multicomponent nature underlies the extraordinary mechanical properties of spider dragline silk.</title>
        <authorList>
            <person name="Kono N."/>
            <person name="Nakamura H."/>
            <person name="Mori M."/>
            <person name="Yoshida Y."/>
            <person name="Ohtoshi R."/>
            <person name="Malay A.D."/>
            <person name="Moran D.A.P."/>
            <person name="Tomita M."/>
            <person name="Numata K."/>
            <person name="Arakawa K."/>
        </authorList>
    </citation>
    <scope>NUCLEOTIDE SEQUENCE</scope>
</reference>
<keyword evidence="4" id="KW-0255">Endonuclease</keyword>
<dbReference type="GO" id="GO:0004519">
    <property type="term" value="F:endonuclease activity"/>
    <property type="evidence" value="ECO:0007669"/>
    <property type="project" value="UniProtKB-KW"/>
</dbReference>
<protein>
    <submittedName>
        <fullName evidence="9">Retrovirus-related Pol polyprotein from transposon 17.6</fullName>
    </submittedName>
</protein>
<keyword evidence="5" id="KW-0378">Hydrolase</keyword>
<proteinExistence type="predicted"/>
<evidence type="ECO:0000256" key="6">
    <source>
        <dbReference type="ARBA" id="ARBA00022918"/>
    </source>
</evidence>
<sequence>MPFELFTDTSSIGIEAEEQRAEEQRPIAYAFRTLNNAERNYTVSARKYLEVIWTLNKFRTYFGPLPLKVITDHATLTKLNLGKNLSSRMIRLVFKLAEFHVEQEHRPGAQNVVADILSRNLVENIACVLIRDFVLSSREQLILEQRQDPELGHIYRYLETPDDSLVNATIVWTSSSASTKQIKKRARKTKKNFGQVPAEDSRPGPEKEGSFQSSQIQQGKSSPYNIRSRRVVTREADFRPSGRLVQAQEGPIRSRRDQFRRSSLYHSRLRRQSRQGHQESEESLRSRRSTSLEVHVGDITERR</sequence>
<gene>
    <name evidence="9" type="primary">X975_17282</name>
    <name evidence="9" type="ORF">TNCV_2822031</name>
</gene>
<evidence type="ECO:0000256" key="7">
    <source>
        <dbReference type="SAM" id="MobiDB-lite"/>
    </source>
</evidence>
<evidence type="ECO:0000313" key="9">
    <source>
        <dbReference type="EMBL" id="GFY34517.1"/>
    </source>
</evidence>
<dbReference type="GO" id="GO:0016787">
    <property type="term" value="F:hydrolase activity"/>
    <property type="evidence" value="ECO:0007669"/>
    <property type="project" value="UniProtKB-KW"/>
</dbReference>
<feature type="compositionally biased region" description="Basic and acidic residues" evidence="7">
    <location>
        <begin position="199"/>
        <end position="209"/>
    </location>
</feature>
<dbReference type="SUPFAM" id="SSF56672">
    <property type="entry name" value="DNA/RNA polymerases"/>
    <property type="match status" value="1"/>
</dbReference>
<dbReference type="AlphaFoldDB" id="A0A8X7BL89"/>
<dbReference type="EMBL" id="BMAU01021424">
    <property type="protein sequence ID" value="GFY34517.1"/>
    <property type="molecule type" value="Genomic_DNA"/>
</dbReference>
<evidence type="ECO:0000259" key="8">
    <source>
        <dbReference type="Pfam" id="PF17917"/>
    </source>
</evidence>
<keyword evidence="1" id="KW-0808">Transferase</keyword>
<evidence type="ECO:0000256" key="5">
    <source>
        <dbReference type="ARBA" id="ARBA00022801"/>
    </source>
</evidence>
<dbReference type="Pfam" id="PF17917">
    <property type="entry name" value="RT_RNaseH"/>
    <property type="match status" value="1"/>
</dbReference>
<dbReference type="InterPro" id="IPR043502">
    <property type="entry name" value="DNA/RNA_pol_sf"/>
</dbReference>
<evidence type="ECO:0000256" key="3">
    <source>
        <dbReference type="ARBA" id="ARBA00022722"/>
    </source>
</evidence>
<feature type="compositionally biased region" description="Basic residues" evidence="7">
    <location>
        <begin position="181"/>
        <end position="191"/>
    </location>
</feature>
<evidence type="ECO:0000256" key="1">
    <source>
        <dbReference type="ARBA" id="ARBA00022679"/>
    </source>
</evidence>
<evidence type="ECO:0000256" key="4">
    <source>
        <dbReference type="ARBA" id="ARBA00022759"/>
    </source>
</evidence>
<dbReference type="CDD" id="cd09274">
    <property type="entry name" value="RNase_HI_RT_Ty3"/>
    <property type="match status" value="1"/>
</dbReference>
<accession>A0A8X7BL89</accession>
<dbReference type="PANTHER" id="PTHR34072">
    <property type="entry name" value="ENZYMATIC POLYPROTEIN-RELATED"/>
    <property type="match status" value="1"/>
</dbReference>
<keyword evidence="3" id="KW-0540">Nuclease</keyword>
<keyword evidence="2" id="KW-0548">Nucleotidyltransferase</keyword>
<keyword evidence="10" id="KW-1185">Reference proteome</keyword>